<evidence type="ECO:0000256" key="1">
    <source>
        <dbReference type="SAM" id="MobiDB-lite"/>
    </source>
</evidence>
<reference evidence="3 4" key="1">
    <citation type="submission" date="2018-02" db="EMBL/GenBank/DDBJ databases">
        <title>novel marine gammaproteobacteria from coastal saline agro ecosystem.</title>
        <authorList>
            <person name="Krishnan R."/>
            <person name="Ramesh Kumar N."/>
        </authorList>
    </citation>
    <scope>NUCLEOTIDE SEQUENCE [LARGE SCALE GENOMIC DNA]</scope>
    <source>
        <strain evidence="3 4">228</strain>
    </source>
</reference>
<evidence type="ECO:0000313" key="4">
    <source>
        <dbReference type="Proteomes" id="UP000238196"/>
    </source>
</evidence>
<organism evidence="3 4">
    <name type="scientific">Proteobacteria bacterium 228</name>
    <dbReference type="NCBI Taxonomy" id="2083153"/>
    <lineage>
        <taxon>Bacteria</taxon>
        <taxon>Pseudomonadati</taxon>
        <taxon>Pseudomonadota</taxon>
    </lineage>
</organism>
<feature type="compositionally biased region" description="Polar residues" evidence="1">
    <location>
        <begin position="274"/>
        <end position="292"/>
    </location>
</feature>
<keyword evidence="2" id="KW-1133">Transmembrane helix</keyword>
<protein>
    <recommendedName>
        <fullName evidence="5">ATPase</fullName>
    </recommendedName>
</protein>
<dbReference type="EMBL" id="PRLP01000093">
    <property type="protein sequence ID" value="PPC75436.1"/>
    <property type="molecule type" value="Genomic_DNA"/>
</dbReference>
<keyword evidence="2" id="KW-0812">Transmembrane</keyword>
<feature type="region of interest" description="Disordered" evidence="1">
    <location>
        <begin position="1"/>
        <end position="36"/>
    </location>
</feature>
<evidence type="ECO:0000313" key="3">
    <source>
        <dbReference type="EMBL" id="PPC75436.1"/>
    </source>
</evidence>
<evidence type="ECO:0000256" key="2">
    <source>
        <dbReference type="SAM" id="Phobius"/>
    </source>
</evidence>
<sequence>MHEKDPLGELPSLGPAEERKHRAANVAAGNQRATGKSGGGWGVSLLLLIAVGGLGYWSYTQQQQLSAQLTDTQARLQQAGQRLGQLEGLLSASQMTTSESGQKLQSTLSQVKLGQEYITEQQQQLLNQYQQWQRSLESQVQDLVTQVQSITNHQGDQDRSLDAQSERISAQSSQFDALSQRLDLLDKGRGEVLDRLTTVESSVADVQSKLGTQLALLDKQLQDMQTRVDHNSTATGQLSSTQVAELNELKQAQDNLSASIASLKSDLASQGKQLASQQQALKGAQRSTSSQDSDIRLSAMEERISQTEDAIRSIDSFRQQINQRLVRIEDLVKRR</sequence>
<name>A0A2S5KM90_9PROT</name>
<comment type="caution">
    <text evidence="3">The sequence shown here is derived from an EMBL/GenBank/DDBJ whole genome shotgun (WGS) entry which is preliminary data.</text>
</comment>
<evidence type="ECO:0008006" key="5">
    <source>
        <dbReference type="Google" id="ProtNLM"/>
    </source>
</evidence>
<dbReference type="AlphaFoldDB" id="A0A2S5KM90"/>
<dbReference type="Gene3D" id="1.10.287.1490">
    <property type="match status" value="1"/>
</dbReference>
<gene>
    <name evidence="3" type="ORF">C4K68_20520</name>
</gene>
<accession>A0A2S5KM90</accession>
<feature type="transmembrane region" description="Helical" evidence="2">
    <location>
        <begin position="40"/>
        <end position="59"/>
    </location>
</feature>
<dbReference type="Proteomes" id="UP000238196">
    <property type="component" value="Unassembled WGS sequence"/>
</dbReference>
<dbReference type="SUPFAM" id="SSF57997">
    <property type="entry name" value="Tropomyosin"/>
    <property type="match status" value="1"/>
</dbReference>
<proteinExistence type="predicted"/>
<keyword evidence="2" id="KW-0472">Membrane</keyword>
<feature type="region of interest" description="Disordered" evidence="1">
    <location>
        <begin position="274"/>
        <end position="294"/>
    </location>
</feature>